<reference evidence="6 7" key="1">
    <citation type="submission" date="2017-07" db="EMBL/GenBank/DDBJ databases">
        <title>Genome Sequence of Sulfitobacter pseudonitzschiae Strain SMR1 Isolated from a culture of the Diatom Skeletonema marinoi.</title>
        <authorList>
            <person name="Topel M."/>
            <person name="Pinder M.I.M."/>
            <person name="Johansson O.N."/>
            <person name="Kourtchenko O."/>
            <person name="Godhe A."/>
            <person name="Clarke A.K."/>
        </authorList>
    </citation>
    <scope>NUCLEOTIDE SEQUENCE [LARGE SCALE GENOMIC DNA]</scope>
    <source>
        <strain evidence="6 7">SMR1</strain>
    </source>
</reference>
<protein>
    <submittedName>
        <fullName evidence="6">Alcohol dehydrogenase (Acceptor)</fullName>
        <ecNumber evidence="6">1.1.99.-</ecNumber>
    </submittedName>
</protein>
<evidence type="ECO:0000256" key="2">
    <source>
        <dbReference type="ARBA" id="ARBA00010790"/>
    </source>
</evidence>
<keyword evidence="6" id="KW-0560">Oxidoreductase</keyword>
<dbReference type="PIRSF" id="PIRSF000137">
    <property type="entry name" value="Alcohol_oxidase"/>
    <property type="match status" value="1"/>
</dbReference>
<dbReference type="EMBL" id="CP022415">
    <property type="protein sequence ID" value="ASM71580.1"/>
    <property type="molecule type" value="Genomic_DNA"/>
</dbReference>
<dbReference type="Pfam" id="PF05199">
    <property type="entry name" value="GMC_oxred_C"/>
    <property type="match status" value="1"/>
</dbReference>
<keyword evidence="4" id="KW-0274">FAD</keyword>
<dbReference type="PANTHER" id="PTHR11552:SF147">
    <property type="entry name" value="CHOLINE DEHYDROGENASE, MITOCHONDRIAL"/>
    <property type="match status" value="1"/>
</dbReference>
<proteinExistence type="inferred from homology"/>
<dbReference type="Gene3D" id="3.50.50.60">
    <property type="entry name" value="FAD/NAD(P)-binding domain"/>
    <property type="match status" value="1"/>
</dbReference>
<dbReference type="PROSITE" id="PS00624">
    <property type="entry name" value="GMC_OXRED_2"/>
    <property type="match status" value="1"/>
</dbReference>
<comment type="similarity">
    <text evidence="2">Belongs to the GMC oxidoreductase family.</text>
</comment>
<dbReference type="SUPFAM" id="SSF51905">
    <property type="entry name" value="FAD/NAD(P)-binding domain"/>
    <property type="match status" value="1"/>
</dbReference>
<dbReference type="SUPFAM" id="SSF54373">
    <property type="entry name" value="FAD-linked reductases, C-terminal domain"/>
    <property type="match status" value="1"/>
</dbReference>
<dbReference type="Pfam" id="PF00732">
    <property type="entry name" value="GMC_oxred_N"/>
    <property type="match status" value="1"/>
</dbReference>
<comment type="cofactor">
    <cofactor evidence="1">
        <name>FAD</name>
        <dbReference type="ChEBI" id="CHEBI:57692"/>
    </cofactor>
</comment>
<dbReference type="EC" id="1.1.99.-" evidence="6"/>
<dbReference type="KEGG" id="spse:SULPSESMR1_00749"/>
<dbReference type="AlphaFoldDB" id="A0A221JY65"/>
<dbReference type="Proteomes" id="UP000199754">
    <property type="component" value="Chromosome"/>
</dbReference>
<evidence type="ECO:0000256" key="3">
    <source>
        <dbReference type="ARBA" id="ARBA00022630"/>
    </source>
</evidence>
<dbReference type="PANTHER" id="PTHR11552">
    <property type="entry name" value="GLUCOSE-METHANOL-CHOLINE GMC OXIDOREDUCTASE"/>
    <property type="match status" value="1"/>
</dbReference>
<evidence type="ECO:0000256" key="1">
    <source>
        <dbReference type="ARBA" id="ARBA00001974"/>
    </source>
</evidence>
<dbReference type="InterPro" id="IPR036188">
    <property type="entry name" value="FAD/NAD-bd_sf"/>
</dbReference>
<accession>A0A221JY65</accession>
<gene>
    <name evidence="6" type="primary">alkJ</name>
    <name evidence="6" type="ORF">SULPSESMR1_00749</name>
</gene>
<dbReference type="InterPro" id="IPR012132">
    <property type="entry name" value="GMC_OxRdtase"/>
</dbReference>
<dbReference type="GO" id="GO:0050660">
    <property type="term" value="F:flavin adenine dinucleotide binding"/>
    <property type="evidence" value="ECO:0007669"/>
    <property type="project" value="InterPro"/>
</dbReference>
<dbReference type="InterPro" id="IPR000172">
    <property type="entry name" value="GMC_OxRdtase_N"/>
</dbReference>
<feature type="domain" description="Glucose-methanol-choline oxidoreductase N-terminal" evidence="5">
    <location>
        <begin position="261"/>
        <end position="275"/>
    </location>
</feature>
<dbReference type="Gene3D" id="3.30.560.10">
    <property type="entry name" value="Glucose Oxidase, domain 3"/>
    <property type="match status" value="1"/>
</dbReference>
<evidence type="ECO:0000313" key="6">
    <source>
        <dbReference type="EMBL" id="ASM71580.1"/>
    </source>
</evidence>
<keyword evidence="7" id="KW-1185">Reference proteome</keyword>
<keyword evidence="3" id="KW-0285">Flavoprotein</keyword>
<evidence type="ECO:0000256" key="4">
    <source>
        <dbReference type="ARBA" id="ARBA00022827"/>
    </source>
</evidence>
<evidence type="ECO:0000313" key="7">
    <source>
        <dbReference type="Proteomes" id="UP000199754"/>
    </source>
</evidence>
<dbReference type="OrthoDB" id="9785276at2"/>
<dbReference type="GO" id="GO:0016614">
    <property type="term" value="F:oxidoreductase activity, acting on CH-OH group of donors"/>
    <property type="evidence" value="ECO:0007669"/>
    <property type="project" value="InterPro"/>
</dbReference>
<dbReference type="InterPro" id="IPR007867">
    <property type="entry name" value="GMC_OxRtase_C"/>
</dbReference>
<organism evidence="6 7">
    <name type="scientific">Pseudosulfitobacter pseudonitzschiae</name>
    <dbReference type="NCBI Taxonomy" id="1402135"/>
    <lineage>
        <taxon>Bacteria</taxon>
        <taxon>Pseudomonadati</taxon>
        <taxon>Pseudomonadota</taxon>
        <taxon>Alphaproteobacteria</taxon>
        <taxon>Rhodobacterales</taxon>
        <taxon>Roseobacteraceae</taxon>
        <taxon>Pseudosulfitobacter</taxon>
    </lineage>
</organism>
<evidence type="ECO:0000259" key="5">
    <source>
        <dbReference type="PROSITE" id="PS00624"/>
    </source>
</evidence>
<name>A0A221JY65_9RHOB</name>
<dbReference type="RefSeq" id="WP_089419608.1">
    <property type="nucleotide sequence ID" value="NZ_CP022415.1"/>
</dbReference>
<sequence>MPHQPPVQEGTYDYIIIGAGTAGCVLANRLSADPRNRVLLLEAGGSDNYHWIHIPVGYLYCIGNPRTDWMMKTAPEAGLNGRSLAYPRGKTLGGCTSVNGMIYMRGHSTDYDLWRQMGNPGWAWADVLPYFRKSEDHHDGENALHGAGGEWKVSQQKLKWDILAAVQRAAQEFGIKPRSDFNDGNNEGSGFFEVNQQNGVRWSTAKGFLRPAMKRPNLRVLTHAECRELILEGTRVTGVRFHHKSRSCEARAGSEVLLAAGAINSPKLLELSGIGNPDLLSRHGIEVRHNLGGVGENLQDHLQIRTVFKVSNAKTLNTLANSILGKARIGAEYAFRRSGPMSMAPSQFGMFTKSDPSLEMPDLEYHVQPLSTDRLGGPLHSFPAITVSVCNLRPESTGSCHITTRDTAMQPEIRLNYLSAAADQTIAIASIKQARQIMTAKALAPHTPEEILPGPAVQSDAEILEQAGNIATTIFHPVGTCRMGSDANAVVDPQLRVNGLVGLRVVDASIMPRIVSGNTASPVVMIAEKAAEMILEGTVA</sequence>